<keyword evidence="4" id="KW-0436">Ligase</keyword>
<comment type="caution">
    <text evidence="10">The sequence shown here is derived from an EMBL/GenBank/DDBJ whole genome shotgun (WGS) entry which is preliminary data.</text>
</comment>
<dbReference type="InterPro" id="IPR048268">
    <property type="entry name" value="Arginosuc_syn_C"/>
</dbReference>
<dbReference type="InterPro" id="IPR024074">
    <property type="entry name" value="AS_cat/multimer_dom_body"/>
</dbReference>
<gene>
    <name evidence="10" type="ORF">HMPREF9450_01300</name>
</gene>
<dbReference type="GO" id="GO:0000053">
    <property type="term" value="P:argininosuccinate metabolic process"/>
    <property type="evidence" value="ECO:0007669"/>
    <property type="project" value="TreeGrafter"/>
</dbReference>
<organism evidence="10 11">
    <name type="scientific">Alistipes indistinctus YIT 12060</name>
    <dbReference type="NCBI Taxonomy" id="742725"/>
    <lineage>
        <taxon>Bacteria</taxon>
        <taxon>Pseudomonadati</taxon>
        <taxon>Bacteroidota</taxon>
        <taxon>Bacteroidia</taxon>
        <taxon>Bacteroidales</taxon>
        <taxon>Rikenellaceae</taxon>
        <taxon>Alistipes</taxon>
    </lineage>
</organism>
<dbReference type="InterPro" id="IPR048267">
    <property type="entry name" value="Arginosuc_syn_N"/>
</dbReference>
<proteinExistence type="predicted"/>
<dbReference type="InterPro" id="IPR018223">
    <property type="entry name" value="Arginosuc_synth_CS"/>
</dbReference>
<evidence type="ECO:0000256" key="5">
    <source>
        <dbReference type="ARBA" id="ARBA00022605"/>
    </source>
</evidence>
<dbReference type="EMBL" id="ADLD01000011">
    <property type="protein sequence ID" value="EHB92435.1"/>
    <property type="molecule type" value="Genomic_DNA"/>
</dbReference>
<dbReference type="SUPFAM" id="SSF69864">
    <property type="entry name" value="Argininosuccinate synthetase, C-terminal domain"/>
    <property type="match status" value="1"/>
</dbReference>
<accession>G5H8P0</accession>
<dbReference type="RefSeq" id="WP_009134106.1">
    <property type="nucleotide sequence ID" value="NZ_CP102250.1"/>
</dbReference>
<dbReference type="PATRIC" id="fig|742725.3.peg.1377"/>
<dbReference type="GO" id="GO:0004055">
    <property type="term" value="F:argininosuccinate synthase activity"/>
    <property type="evidence" value="ECO:0007669"/>
    <property type="project" value="UniProtKB-EC"/>
</dbReference>
<dbReference type="InterPro" id="IPR001518">
    <property type="entry name" value="Arginosuc_synth"/>
</dbReference>
<evidence type="ECO:0000256" key="4">
    <source>
        <dbReference type="ARBA" id="ARBA00022598"/>
    </source>
</evidence>
<dbReference type="SUPFAM" id="SSF52402">
    <property type="entry name" value="Adenine nucleotide alpha hydrolases-like"/>
    <property type="match status" value="1"/>
</dbReference>
<dbReference type="GO" id="GO:0000050">
    <property type="term" value="P:urea cycle"/>
    <property type="evidence" value="ECO:0007669"/>
    <property type="project" value="TreeGrafter"/>
</dbReference>
<dbReference type="eggNOG" id="COG0137">
    <property type="taxonomic scope" value="Bacteria"/>
</dbReference>
<evidence type="ECO:0000313" key="10">
    <source>
        <dbReference type="EMBL" id="EHB92435.1"/>
    </source>
</evidence>
<dbReference type="InterPro" id="IPR014729">
    <property type="entry name" value="Rossmann-like_a/b/a_fold"/>
</dbReference>
<evidence type="ECO:0000259" key="8">
    <source>
        <dbReference type="Pfam" id="PF00764"/>
    </source>
</evidence>
<dbReference type="GO" id="GO:0005524">
    <property type="term" value="F:ATP binding"/>
    <property type="evidence" value="ECO:0007669"/>
    <property type="project" value="UniProtKB-KW"/>
</dbReference>
<dbReference type="HOGENOM" id="CLU_032784_0_0_10"/>
<feature type="domain" description="Arginosuccinate synthase C-terminal" evidence="9">
    <location>
        <begin position="175"/>
        <end position="390"/>
    </location>
</feature>
<dbReference type="InterPro" id="IPR023434">
    <property type="entry name" value="Arginosuc_synth_type_1_subfam"/>
</dbReference>
<dbReference type="GO" id="GO:0005737">
    <property type="term" value="C:cytoplasm"/>
    <property type="evidence" value="ECO:0007669"/>
    <property type="project" value="TreeGrafter"/>
</dbReference>
<dbReference type="Gene3D" id="3.90.1260.10">
    <property type="entry name" value="Argininosuccinate synthetase, chain A, domain 2"/>
    <property type="match status" value="1"/>
</dbReference>
<keyword evidence="11" id="KW-1185">Reference proteome</keyword>
<keyword evidence="7" id="KW-0067">ATP-binding</keyword>
<name>G5H8P0_9BACT</name>
<evidence type="ECO:0000256" key="6">
    <source>
        <dbReference type="ARBA" id="ARBA00022741"/>
    </source>
</evidence>
<evidence type="ECO:0000256" key="3">
    <source>
        <dbReference type="ARBA" id="ARBA00022571"/>
    </source>
</evidence>
<dbReference type="GO" id="GO:0006526">
    <property type="term" value="P:L-arginine biosynthetic process"/>
    <property type="evidence" value="ECO:0007669"/>
    <property type="project" value="UniProtKB-UniPathway"/>
</dbReference>
<dbReference type="Proteomes" id="UP000006008">
    <property type="component" value="Unassembled WGS sequence"/>
</dbReference>
<dbReference type="AlphaFoldDB" id="G5H8P0"/>
<protein>
    <recommendedName>
        <fullName evidence="2">argininosuccinate synthase</fullName>
        <ecNumber evidence="2">6.3.4.5</ecNumber>
    </recommendedName>
</protein>
<evidence type="ECO:0000256" key="7">
    <source>
        <dbReference type="ARBA" id="ARBA00022840"/>
    </source>
</evidence>
<keyword evidence="3" id="KW-0055">Arginine biosynthesis</keyword>
<dbReference type="FunFam" id="3.40.50.620:FF:000019">
    <property type="entry name" value="Argininosuccinate synthase"/>
    <property type="match status" value="1"/>
</dbReference>
<evidence type="ECO:0000256" key="1">
    <source>
        <dbReference type="ARBA" id="ARBA00004967"/>
    </source>
</evidence>
<comment type="pathway">
    <text evidence="1">Amino-acid biosynthesis; L-arginine biosynthesis; L-arginine from L-ornithine and carbamoyl phosphate: step 2/3.</text>
</comment>
<keyword evidence="6" id="KW-0547">Nucleotide-binding</keyword>
<sequence>MEKKKVVLAFSGGLDTSYCAIYLAKEMGLEVHAALANTGGFSAEELAKIEKRAYDLGVKSYVALDVTQDYYNTAIKYMIFGNVLKNATYPISVSSERMSQATAIAKYAEQIGADYLCHGSTGAGNDQVRFDMVFNIIAPEIEVIALIREKRLSREEEISYLRSHGVDFDFKKAEYSINQGIWGTSVGGKETLTSSETLPEEAYPSQLKESKSRRITLTFEKGEFVGLDGKRFDDRIAAIQALQAVAAPYAIGRDMHVGDTIIGIKGRVGFEAAAPMIIIKAHHMLEKHTLTKWQLFWKDQIAAFYGNYLHEGQYYDPVMRDMEAMLESSQRTVSGDVYVDLHPYRFVVVGIKSEHDLMSNAFGAYGETMSDWTSDDVKGFGKIFGNQNKIWYKVNKGMK</sequence>
<dbReference type="Pfam" id="PF20979">
    <property type="entry name" value="Arginosuc_syn_C"/>
    <property type="match status" value="1"/>
</dbReference>
<evidence type="ECO:0000259" key="9">
    <source>
        <dbReference type="Pfam" id="PF20979"/>
    </source>
</evidence>
<dbReference type="GeneID" id="92815671"/>
<reference evidence="10 11" key="1">
    <citation type="submission" date="2011-08" db="EMBL/GenBank/DDBJ databases">
        <title>The Genome Sequence of Alistipes indistinctus YIT 12060.</title>
        <authorList>
            <consortium name="The Broad Institute Genome Sequencing Platform"/>
            <person name="Earl A."/>
            <person name="Ward D."/>
            <person name="Feldgarden M."/>
            <person name="Gevers D."/>
            <person name="Morotomi M."/>
            <person name="Young S.K."/>
            <person name="Zeng Q."/>
            <person name="Gargeya S."/>
            <person name="Fitzgerald M."/>
            <person name="Haas B."/>
            <person name="Abouelleil A."/>
            <person name="Alvarado L."/>
            <person name="Arachchi H.M."/>
            <person name="Berlin A."/>
            <person name="Brown A."/>
            <person name="Chapman S.B."/>
            <person name="Chen Z."/>
            <person name="Dunbar C."/>
            <person name="Freedman E."/>
            <person name="Gearin G."/>
            <person name="Gellesch M."/>
            <person name="Goldberg J."/>
            <person name="Griggs A."/>
            <person name="Gujja S."/>
            <person name="Heiman D."/>
            <person name="Howarth C."/>
            <person name="Larson L."/>
            <person name="Lui A."/>
            <person name="MacDonald P.J.P."/>
            <person name="Montmayeur A."/>
            <person name="Murphy C."/>
            <person name="Neiman D."/>
            <person name="Pearson M."/>
            <person name="Priest M."/>
            <person name="Roberts A."/>
            <person name="Saif S."/>
            <person name="Shea T."/>
            <person name="Shenoy N."/>
            <person name="Sisk P."/>
            <person name="Stolte C."/>
            <person name="Sykes S."/>
            <person name="Wortman J."/>
            <person name="Nusbaum C."/>
            <person name="Birren B."/>
        </authorList>
    </citation>
    <scope>NUCLEOTIDE SEQUENCE [LARGE SCALE GENOMIC DNA]</scope>
    <source>
        <strain evidence="10 11">YIT 12060</strain>
    </source>
</reference>
<evidence type="ECO:0000313" key="11">
    <source>
        <dbReference type="Proteomes" id="UP000006008"/>
    </source>
</evidence>
<dbReference type="STRING" id="742725.HMPREF9450_01300"/>
<dbReference type="PANTHER" id="PTHR11587">
    <property type="entry name" value="ARGININOSUCCINATE SYNTHASE"/>
    <property type="match status" value="1"/>
</dbReference>
<dbReference type="CDD" id="cd01999">
    <property type="entry name" value="ASS"/>
    <property type="match status" value="1"/>
</dbReference>
<evidence type="ECO:0000256" key="2">
    <source>
        <dbReference type="ARBA" id="ARBA00012286"/>
    </source>
</evidence>
<dbReference type="Gene3D" id="3.40.50.620">
    <property type="entry name" value="HUPs"/>
    <property type="match status" value="1"/>
</dbReference>
<dbReference type="UniPathway" id="UPA00068">
    <property type="reaction ID" value="UER00113"/>
</dbReference>
<dbReference type="EC" id="6.3.4.5" evidence="2"/>
<dbReference type="PROSITE" id="PS00564">
    <property type="entry name" value="ARGININOSUCCIN_SYN_1"/>
    <property type="match status" value="1"/>
</dbReference>
<dbReference type="OrthoDB" id="9801641at2"/>
<dbReference type="Pfam" id="PF00764">
    <property type="entry name" value="Arginosuc_synth"/>
    <property type="match status" value="1"/>
</dbReference>
<feature type="domain" description="Arginosuccinate synthase-like N-terminal" evidence="8">
    <location>
        <begin position="5"/>
        <end position="166"/>
    </location>
</feature>
<dbReference type="PANTHER" id="PTHR11587:SF2">
    <property type="entry name" value="ARGININOSUCCINATE SYNTHASE"/>
    <property type="match status" value="1"/>
</dbReference>
<keyword evidence="5" id="KW-0028">Amino-acid biosynthesis</keyword>